<keyword evidence="5" id="KW-1185">Reference proteome</keyword>
<feature type="domain" description="Glycosyltransferase subfamily 4-like N-terminal" evidence="3">
    <location>
        <begin position="91"/>
        <end position="167"/>
    </location>
</feature>
<dbReference type="EMBL" id="JAVXZY010000008">
    <property type="protein sequence ID" value="MDT9001259.1"/>
    <property type="molecule type" value="Genomic_DNA"/>
</dbReference>
<dbReference type="Pfam" id="PF13439">
    <property type="entry name" value="Glyco_transf_4"/>
    <property type="match status" value="1"/>
</dbReference>
<feature type="domain" description="Glycosyl transferase family 1" evidence="2">
    <location>
        <begin position="200"/>
        <end position="344"/>
    </location>
</feature>
<evidence type="ECO:0000259" key="2">
    <source>
        <dbReference type="Pfam" id="PF00534"/>
    </source>
</evidence>
<evidence type="ECO:0000256" key="1">
    <source>
        <dbReference type="ARBA" id="ARBA00022679"/>
    </source>
</evidence>
<dbReference type="SUPFAM" id="SSF53756">
    <property type="entry name" value="UDP-Glycosyltransferase/glycogen phosphorylase"/>
    <property type="match status" value="1"/>
</dbReference>
<evidence type="ECO:0000313" key="5">
    <source>
        <dbReference type="Proteomes" id="UP001246372"/>
    </source>
</evidence>
<dbReference type="Pfam" id="PF00534">
    <property type="entry name" value="Glycos_transf_1"/>
    <property type="match status" value="1"/>
</dbReference>
<dbReference type="InterPro" id="IPR028098">
    <property type="entry name" value="Glyco_trans_4-like_N"/>
</dbReference>
<dbReference type="PANTHER" id="PTHR46401:SF2">
    <property type="entry name" value="GLYCOSYLTRANSFERASE WBBK-RELATED"/>
    <property type="match status" value="1"/>
</dbReference>
<organism evidence="4 5">
    <name type="scientific">Roseateles aquae</name>
    <dbReference type="NCBI Taxonomy" id="3077235"/>
    <lineage>
        <taxon>Bacteria</taxon>
        <taxon>Pseudomonadati</taxon>
        <taxon>Pseudomonadota</taxon>
        <taxon>Betaproteobacteria</taxon>
        <taxon>Burkholderiales</taxon>
        <taxon>Sphaerotilaceae</taxon>
        <taxon>Roseateles</taxon>
    </lineage>
</organism>
<dbReference type="CDD" id="cd03809">
    <property type="entry name" value="GT4_MtfB-like"/>
    <property type="match status" value="1"/>
</dbReference>
<protein>
    <submittedName>
        <fullName evidence="4">Glycosyltransferase family 1 protein</fullName>
    </submittedName>
</protein>
<proteinExistence type="predicted"/>
<sequence>MRIAVDARSLSTRPTGVGHFLLAALNAWTSLDPSPEFLLLSHRPLDPAAEQALQPSSRLSFRHCPGRIFPGNGLVWLNTEYERQANALGATHLWGAGGVMPAWRQSNAKRILTVHDLVFRSLPWTMSWRARLAYTLLAGRAIRDADLLWCVSEFTAREVRKHYPKRRATDITCGSGLNPMRQQMTLPASEESALLQRYRVDDKTLLFVGTLEPRKNLAFLLGLMPRLNDLGFSLLVVGCSGWGKDEIASVVNGKRFPRQAVQFCDYLSDAALQTLYKHCAFFVSASLMEGFGLPQLEAMSAGCPVIAAANSAVVEVVANGGMLIDGWSPDHWVNQIQLAFRHRDELSKAALSAAAVHVMSDACRKIDAAIRDKLPT</sequence>
<comment type="caution">
    <text evidence="4">The sequence shown here is derived from an EMBL/GenBank/DDBJ whole genome shotgun (WGS) entry which is preliminary data.</text>
</comment>
<reference evidence="4" key="1">
    <citation type="submission" date="2023-09" db="EMBL/GenBank/DDBJ databases">
        <title>Paucibacter sp. APW11 Genome sequencing and assembly.</title>
        <authorList>
            <person name="Kim I."/>
        </authorList>
    </citation>
    <scope>NUCLEOTIDE SEQUENCE</scope>
    <source>
        <strain evidence="4">APW11</strain>
    </source>
</reference>
<name>A0ABU3PFI3_9BURK</name>
<dbReference type="RefSeq" id="WP_315652140.1">
    <property type="nucleotide sequence ID" value="NZ_JAVXZY010000008.1"/>
</dbReference>
<dbReference type="Proteomes" id="UP001246372">
    <property type="component" value="Unassembled WGS sequence"/>
</dbReference>
<dbReference type="PANTHER" id="PTHR46401">
    <property type="entry name" value="GLYCOSYLTRANSFERASE WBBK-RELATED"/>
    <property type="match status" value="1"/>
</dbReference>
<dbReference type="InterPro" id="IPR001296">
    <property type="entry name" value="Glyco_trans_1"/>
</dbReference>
<dbReference type="Gene3D" id="3.40.50.2000">
    <property type="entry name" value="Glycogen Phosphorylase B"/>
    <property type="match status" value="2"/>
</dbReference>
<evidence type="ECO:0000259" key="3">
    <source>
        <dbReference type="Pfam" id="PF13439"/>
    </source>
</evidence>
<accession>A0ABU3PFI3</accession>
<evidence type="ECO:0000313" key="4">
    <source>
        <dbReference type="EMBL" id="MDT9001259.1"/>
    </source>
</evidence>
<keyword evidence="1" id="KW-0808">Transferase</keyword>
<gene>
    <name evidence="4" type="ORF">RQP53_18415</name>
</gene>